<protein>
    <submittedName>
        <fullName evidence="7">VWA domain-containing protein</fullName>
    </submittedName>
</protein>
<dbReference type="Proteomes" id="UP001201020">
    <property type="component" value="Chromosome"/>
</dbReference>
<dbReference type="Pfam" id="PF13519">
    <property type="entry name" value="VWA_2"/>
    <property type="match status" value="1"/>
</dbReference>
<dbReference type="InterPro" id="IPR052989">
    <property type="entry name" value="Mg-chelatase_DI-like"/>
</dbReference>
<dbReference type="InterPro" id="IPR002035">
    <property type="entry name" value="VWF_A"/>
</dbReference>
<evidence type="ECO:0000313" key="7">
    <source>
        <dbReference type="EMBL" id="UJG41596.1"/>
    </source>
</evidence>
<dbReference type="Gene3D" id="3.40.50.410">
    <property type="entry name" value="von Willebrand factor, type A domain"/>
    <property type="match status" value="1"/>
</dbReference>
<dbReference type="SUPFAM" id="SSF52540">
    <property type="entry name" value="P-loop containing nucleoside triphosphate hydrolases"/>
    <property type="match status" value="1"/>
</dbReference>
<proteinExistence type="inferred from homology"/>
<feature type="coiled-coil region" evidence="4">
    <location>
        <begin position="606"/>
        <end position="633"/>
    </location>
</feature>
<dbReference type="GO" id="GO:0005524">
    <property type="term" value="F:ATP binding"/>
    <property type="evidence" value="ECO:0007669"/>
    <property type="project" value="UniProtKB-KW"/>
</dbReference>
<evidence type="ECO:0000256" key="3">
    <source>
        <dbReference type="ARBA" id="ARBA00022840"/>
    </source>
</evidence>
<dbReference type="PANTHER" id="PTHR35023">
    <property type="entry name" value="CHELATASE-RELATED"/>
    <property type="match status" value="1"/>
</dbReference>
<evidence type="ECO:0000256" key="2">
    <source>
        <dbReference type="ARBA" id="ARBA00022741"/>
    </source>
</evidence>
<dbReference type="PROSITE" id="PS50234">
    <property type="entry name" value="VWFA"/>
    <property type="match status" value="1"/>
</dbReference>
<dbReference type="Pfam" id="PF01078">
    <property type="entry name" value="Mg_chelatase"/>
    <property type="match status" value="1"/>
</dbReference>
<evidence type="ECO:0000256" key="1">
    <source>
        <dbReference type="ARBA" id="ARBA00005799"/>
    </source>
</evidence>
<evidence type="ECO:0000256" key="5">
    <source>
        <dbReference type="SAM" id="MobiDB-lite"/>
    </source>
</evidence>
<dbReference type="AlphaFoldDB" id="A0A9Y1BM62"/>
<dbReference type="Pfam" id="PF17863">
    <property type="entry name" value="AAA_lid_2"/>
    <property type="match status" value="1"/>
</dbReference>
<keyword evidence="3" id="KW-0067">ATP-binding</keyword>
<dbReference type="InterPro" id="IPR003593">
    <property type="entry name" value="AAA+_ATPase"/>
</dbReference>
<reference evidence="7" key="1">
    <citation type="journal article" date="2022" name="Nat. Microbiol.">
        <title>Unique mobile elements and scalable gene flow at the prokaryote-eukaryote boundary revealed by circularized Asgard archaea genomes.</title>
        <authorList>
            <person name="Wu F."/>
            <person name="Speth D.R."/>
            <person name="Philosof A."/>
            <person name="Cremiere A."/>
            <person name="Narayanan A."/>
            <person name="Barco R.A."/>
            <person name="Connon S.A."/>
            <person name="Amend J.P."/>
            <person name="Antoshechkin I.A."/>
            <person name="Orphan V.J."/>
        </authorList>
    </citation>
    <scope>NUCLEOTIDE SEQUENCE</scope>
    <source>
        <strain evidence="7">PM71</strain>
    </source>
</reference>
<keyword evidence="2" id="KW-0547">Nucleotide-binding</keyword>
<dbReference type="InterPro" id="IPR041628">
    <property type="entry name" value="ChlI/MoxR_AAA_lid"/>
</dbReference>
<feature type="region of interest" description="Disordered" evidence="5">
    <location>
        <begin position="360"/>
        <end position="403"/>
    </location>
</feature>
<dbReference type="EMBL" id="CP084166">
    <property type="protein sequence ID" value="UJG41596.1"/>
    <property type="molecule type" value="Genomic_DNA"/>
</dbReference>
<name>A0A9Y1BM62_9ARCH</name>
<dbReference type="PANTHER" id="PTHR35023:SF1">
    <property type="entry name" value="MG-PROTOPORPHYRIN IX CHELATASE"/>
    <property type="match status" value="1"/>
</dbReference>
<dbReference type="Gene3D" id="3.40.50.300">
    <property type="entry name" value="P-loop containing nucleotide triphosphate hydrolases"/>
    <property type="match status" value="1"/>
</dbReference>
<evidence type="ECO:0000256" key="4">
    <source>
        <dbReference type="SAM" id="Coils"/>
    </source>
</evidence>
<dbReference type="InterPro" id="IPR027417">
    <property type="entry name" value="P-loop_NTPase"/>
</dbReference>
<dbReference type="Gene3D" id="1.10.8.80">
    <property type="entry name" value="Magnesium chelatase subunit I, C-Terminal domain"/>
    <property type="match status" value="1"/>
</dbReference>
<dbReference type="InterPro" id="IPR000523">
    <property type="entry name" value="Mg_chelatse_chII-like_cat_dom"/>
</dbReference>
<organism evidence="7">
    <name type="scientific">Candidatus Heimdallarchaeum aukensis</name>
    <dbReference type="NCBI Taxonomy" id="2876573"/>
    <lineage>
        <taxon>Archaea</taxon>
        <taxon>Promethearchaeati</taxon>
        <taxon>Candidatus Heimdallarchaeota</taxon>
        <taxon>Candidatus Heimdallarchaeia (ex Rinke et al. 2021) (nom. nud.)</taxon>
        <taxon>Candidatus Heimdallarchaeales</taxon>
        <taxon>Candidatus Heimdallarchaeaceae</taxon>
        <taxon>Candidatus Heimdallarchaeum</taxon>
    </lineage>
</organism>
<dbReference type="InterPro" id="IPR036465">
    <property type="entry name" value="vWFA_dom_sf"/>
</dbReference>
<dbReference type="SMART" id="SM00327">
    <property type="entry name" value="VWA"/>
    <property type="match status" value="1"/>
</dbReference>
<accession>A0A9Y1BM62</accession>
<keyword evidence="4" id="KW-0175">Coiled coil</keyword>
<gene>
    <name evidence="7" type="ORF">K9W45_03810</name>
</gene>
<dbReference type="SUPFAM" id="SSF53300">
    <property type="entry name" value="vWA-like"/>
    <property type="match status" value="1"/>
</dbReference>
<dbReference type="SMART" id="SM00382">
    <property type="entry name" value="AAA"/>
    <property type="match status" value="1"/>
</dbReference>
<comment type="similarity">
    <text evidence="1">Belongs to the Mg-chelatase subunits D/I family.</text>
</comment>
<evidence type="ECO:0000259" key="6">
    <source>
        <dbReference type="PROSITE" id="PS50234"/>
    </source>
</evidence>
<feature type="domain" description="VWFA" evidence="6">
    <location>
        <begin position="498"/>
        <end position="666"/>
    </location>
</feature>
<sequence>MKTKEMSEYKMGHLTERNKNERKIVFPFTAIVEQEKAKLALLCCAVDPTIGGVLLTGEKGTGKSTIVRALSYVLPEVEVVAQCPFNCNPYHHLEMCDSCYGMTIEGQKLKISSKRMRVVDLPLTVTVDRLVGTLNIKKALTQGVRALELGILAEANRNILYIDEVNLLDDYVADVLLDAAAMGWNIIEREGISVKHPARFILVGSMNPEEGELRPQLLDRFGLYVNIEALEKFEERIEVIRRVEKFHKNPDKFYLEYEREENTIRKAVTDARKIIDTIIINDELLNSLIKSIMKLGIKTHRAEIVTVKTAKAIAALDGRRDVTLEDIKKAMELALPHRLRTNPFDNIAPQEMIEKITKDMESNKNEEEKQEGRNEETKAEREVKKKPNDIDNNKMGEHEETFESAKTDIEIKKKIQRAHENLSDDHMWRGSRSARITTVGSLQGHPVSYVPPNKKEQLRDIDISGTLYAAIGNMKKLPLRITDDEIRVKVRKQQLPKLTLIILDSSGSMGLQRRISVAKGLAEKFVEKAYVKRDYIGMIAFRGKKANVTVPPTRDYCRVIDALKTLPTGGRTPLASGFQSLLSITKKFRNKNRKSIVEALLITDGKANTSLQNKSIKKEIEELSQTINKEKIKMTIFDTRNKKGIDPAPSYLELITQHTRAEIIRI</sequence>